<evidence type="ECO:0000256" key="1">
    <source>
        <dbReference type="ARBA" id="ARBA00022630"/>
    </source>
</evidence>
<dbReference type="EMBL" id="FWFQ01000007">
    <property type="protein sequence ID" value="SLN28741.1"/>
    <property type="molecule type" value="Genomic_DNA"/>
</dbReference>
<dbReference type="InterPro" id="IPR007173">
    <property type="entry name" value="ALO_C"/>
</dbReference>
<dbReference type="GO" id="GO:0071949">
    <property type="term" value="F:FAD binding"/>
    <property type="evidence" value="ECO:0007669"/>
    <property type="project" value="InterPro"/>
</dbReference>
<dbReference type="PANTHER" id="PTHR43762:SF1">
    <property type="entry name" value="D-ARABINONO-1,4-LACTONE OXIDASE"/>
    <property type="match status" value="1"/>
</dbReference>
<dbReference type="GO" id="GO:0003885">
    <property type="term" value="F:D-arabinono-1,4-lactone oxidase activity"/>
    <property type="evidence" value="ECO:0007669"/>
    <property type="project" value="InterPro"/>
</dbReference>
<sequence length="429" mass="46887">MAHHWSNWSGGVVAQPAQILDVADEAALAAAIRSAAVPVRPVGSGHSFSPVAAVPGGTLLRLAGFDHVEPLADGDDGARHVRVGAGITLGALTERLHAMGHALANMGDIDDQTVGGALGTATHGTGAAFGCYPSMLEALTLIDGMGNRRMISRAEEPELFKAMAVGIGTGGVVTEAVIRTVAPYRLERSRYALPIGDMLADFEARMAAARNVEFYYITGSGQALVMESRETEGDLVARPPDRDQEGLRQLRLAAKLTRAAPRLRRFALGLALKGHVKEHFVEDWHKAFPTDRDGIRFNESEYHLPAEAAPEALKRVIERVERNFRDVYFPMEVRTVAPDDLWLSPFFERPTVSIAVHHEAGRPFGALLAEIETIFADYEGRPHWGKMHGLKAGQLRKLYPKWDEAIAARRELDPKGLFLTPYMRELLGQ</sequence>
<dbReference type="Gene3D" id="3.30.465.10">
    <property type="match status" value="1"/>
</dbReference>
<dbReference type="InterPro" id="IPR016169">
    <property type="entry name" value="FAD-bd_PCMH_sub2"/>
</dbReference>
<dbReference type="Gene3D" id="1.10.45.10">
    <property type="entry name" value="Vanillyl-alcohol Oxidase, Chain A, domain 4"/>
    <property type="match status" value="1"/>
</dbReference>
<dbReference type="Gene3D" id="3.30.43.10">
    <property type="entry name" value="Uridine Diphospho-n-acetylenolpyruvylglucosamine Reductase, domain 2"/>
    <property type="match status" value="1"/>
</dbReference>
<dbReference type="EC" id="1.1.2.-" evidence="5"/>
<dbReference type="Proteomes" id="UP000193409">
    <property type="component" value="Unassembled WGS sequence"/>
</dbReference>
<evidence type="ECO:0000259" key="4">
    <source>
        <dbReference type="PROSITE" id="PS51387"/>
    </source>
</evidence>
<keyword evidence="2" id="KW-0274">FAD</keyword>
<dbReference type="InterPro" id="IPR036318">
    <property type="entry name" value="FAD-bd_PCMH-like_sf"/>
</dbReference>
<protein>
    <submittedName>
        <fullName evidence="5">L-gulono-1,4-lactone dehydrogenase</fullName>
        <ecNumber evidence="5">1.1.2.-</ecNumber>
    </submittedName>
</protein>
<name>A0A1Y5RZT4_9RHOB</name>
<dbReference type="PANTHER" id="PTHR43762">
    <property type="entry name" value="L-GULONOLACTONE OXIDASE"/>
    <property type="match status" value="1"/>
</dbReference>
<dbReference type="InterPro" id="IPR010031">
    <property type="entry name" value="FAD_lactone_oxidase-like"/>
</dbReference>
<evidence type="ECO:0000313" key="5">
    <source>
        <dbReference type="EMBL" id="SLN28741.1"/>
    </source>
</evidence>
<dbReference type="Pfam" id="PF04030">
    <property type="entry name" value="ALO"/>
    <property type="match status" value="1"/>
</dbReference>
<dbReference type="PIRSF" id="PIRSF000136">
    <property type="entry name" value="LGO_GLO"/>
    <property type="match status" value="1"/>
</dbReference>
<dbReference type="SUPFAM" id="SSF56176">
    <property type="entry name" value="FAD-binding/transporter-associated domain-like"/>
    <property type="match status" value="1"/>
</dbReference>
<dbReference type="Gene3D" id="3.30.70.2520">
    <property type="match status" value="1"/>
</dbReference>
<gene>
    <name evidence="5" type="ORF">PSA7680_01312</name>
</gene>
<evidence type="ECO:0000313" key="6">
    <source>
        <dbReference type="Proteomes" id="UP000193409"/>
    </source>
</evidence>
<dbReference type="InterPro" id="IPR016167">
    <property type="entry name" value="FAD-bd_PCMH_sub1"/>
</dbReference>
<accession>A0A1Y5RZT4</accession>
<dbReference type="PROSITE" id="PS51387">
    <property type="entry name" value="FAD_PCMH"/>
    <property type="match status" value="1"/>
</dbReference>
<evidence type="ECO:0000256" key="3">
    <source>
        <dbReference type="ARBA" id="ARBA00023002"/>
    </source>
</evidence>
<dbReference type="AlphaFoldDB" id="A0A1Y5RZT4"/>
<dbReference type="NCBIfam" id="TIGR01679">
    <property type="entry name" value="bact_FAD_ox"/>
    <property type="match status" value="1"/>
</dbReference>
<dbReference type="InterPro" id="IPR006094">
    <property type="entry name" value="Oxid_FAD_bind_N"/>
</dbReference>
<proteinExistence type="predicted"/>
<dbReference type="InterPro" id="IPR016166">
    <property type="entry name" value="FAD-bd_PCMH"/>
</dbReference>
<dbReference type="RefSeq" id="WP_085867865.1">
    <property type="nucleotide sequence ID" value="NZ_FWFQ01000007.1"/>
</dbReference>
<dbReference type="GO" id="GO:0016020">
    <property type="term" value="C:membrane"/>
    <property type="evidence" value="ECO:0007669"/>
    <property type="project" value="InterPro"/>
</dbReference>
<organism evidence="5 6">
    <name type="scientific">Pseudoruegeria aquimaris</name>
    <dbReference type="NCBI Taxonomy" id="393663"/>
    <lineage>
        <taxon>Bacteria</taxon>
        <taxon>Pseudomonadati</taxon>
        <taxon>Pseudomonadota</taxon>
        <taxon>Alphaproteobacteria</taxon>
        <taxon>Rhodobacterales</taxon>
        <taxon>Roseobacteraceae</taxon>
        <taxon>Pseudoruegeria</taxon>
    </lineage>
</organism>
<keyword evidence="6" id="KW-1185">Reference proteome</keyword>
<dbReference type="OrthoDB" id="9800184at2"/>
<feature type="domain" description="FAD-binding PCMH-type" evidence="4">
    <location>
        <begin position="12"/>
        <end position="183"/>
    </location>
</feature>
<reference evidence="5 6" key="1">
    <citation type="submission" date="2017-03" db="EMBL/GenBank/DDBJ databases">
        <authorList>
            <person name="Afonso C.L."/>
            <person name="Miller P.J."/>
            <person name="Scott M.A."/>
            <person name="Spackman E."/>
            <person name="Goraichik I."/>
            <person name="Dimitrov K.M."/>
            <person name="Suarez D.L."/>
            <person name="Swayne D.E."/>
        </authorList>
    </citation>
    <scope>NUCLEOTIDE SEQUENCE [LARGE SCALE GENOMIC DNA]</scope>
    <source>
        <strain evidence="5 6">CECT 7680</strain>
    </source>
</reference>
<dbReference type="Pfam" id="PF01565">
    <property type="entry name" value="FAD_binding_4"/>
    <property type="match status" value="1"/>
</dbReference>
<keyword evidence="3 5" id="KW-0560">Oxidoreductase</keyword>
<keyword evidence="1" id="KW-0285">Flavoprotein</keyword>
<dbReference type="InterPro" id="IPR016171">
    <property type="entry name" value="Vanillyl_alc_oxidase_C-sub2"/>
</dbReference>
<evidence type="ECO:0000256" key="2">
    <source>
        <dbReference type="ARBA" id="ARBA00022827"/>
    </source>
</evidence>